<keyword evidence="1" id="KW-0805">Transcription regulation</keyword>
<dbReference type="PANTHER" id="PTHR43280">
    <property type="entry name" value="ARAC-FAMILY TRANSCRIPTIONAL REGULATOR"/>
    <property type="match status" value="1"/>
</dbReference>
<dbReference type="SUPFAM" id="SSF46689">
    <property type="entry name" value="Homeodomain-like"/>
    <property type="match status" value="2"/>
</dbReference>
<comment type="caution">
    <text evidence="5">The sequence shown here is derived from an EMBL/GenBank/DDBJ whole genome shotgun (WGS) entry which is preliminary data.</text>
</comment>
<dbReference type="PANTHER" id="PTHR43280:SF28">
    <property type="entry name" value="HTH-TYPE TRANSCRIPTIONAL ACTIVATOR RHAS"/>
    <property type="match status" value="1"/>
</dbReference>
<protein>
    <submittedName>
        <fullName evidence="5">AraC family transcriptional regulator</fullName>
    </submittedName>
</protein>
<organism evidence="5 6">
    <name type="scientific">Extibacter muris</name>
    <dbReference type="NCBI Taxonomy" id="1796622"/>
    <lineage>
        <taxon>Bacteria</taxon>
        <taxon>Bacillati</taxon>
        <taxon>Bacillota</taxon>
        <taxon>Clostridia</taxon>
        <taxon>Lachnospirales</taxon>
        <taxon>Lachnospiraceae</taxon>
        <taxon>Extibacter</taxon>
    </lineage>
</organism>
<dbReference type="InterPro" id="IPR009057">
    <property type="entry name" value="Homeodomain-like_sf"/>
</dbReference>
<name>A0A4R4FG79_9FIRM</name>
<dbReference type="Pfam" id="PF12833">
    <property type="entry name" value="HTH_18"/>
    <property type="match status" value="1"/>
</dbReference>
<dbReference type="InterPro" id="IPR014710">
    <property type="entry name" value="RmlC-like_jellyroll"/>
</dbReference>
<dbReference type="InterPro" id="IPR018060">
    <property type="entry name" value="HTH_AraC"/>
</dbReference>
<keyword evidence="2" id="KW-0238">DNA-binding</keyword>
<dbReference type="PROSITE" id="PS01124">
    <property type="entry name" value="HTH_ARAC_FAMILY_2"/>
    <property type="match status" value="1"/>
</dbReference>
<dbReference type="InterPro" id="IPR011051">
    <property type="entry name" value="RmlC_Cupin_sf"/>
</dbReference>
<gene>
    <name evidence="5" type="ORF">E1963_04800</name>
</gene>
<dbReference type="SUPFAM" id="SSF51182">
    <property type="entry name" value="RmlC-like cupins"/>
    <property type="match status" value="1"/>
</dbReference>
<dbReference type="InterPro" id="IPR003313">
    <property type="entry name" value="AraC-bd"/>
</dbReference>
<evidence type="ECO:0000256" key="3">
    <source>
        <dbReference type="ARBA" id="ARBA00023163"/>
    </source>
</evidence>
<dbReference type="RefSeq" id="WP_132275870.1">
    <property type="nucleotide sequence ID" value="NZ_JAOBST010000005.1"/>
</dbReference>
<dbReference type="GO" id="GO:0043565">
    <property type="term" value="F:sequence-specific DNA binding"/>
    <property type="evidence" value="ECO:0007669"/>
    <property type="project" value="InterPro"/>
</dbReference>
<keyword evidence="3" id="KW-0804">Transcription</keyword>
<dbReference type="AlphaFoldDB" id="A0A4R4FG79"/>
<dbReference type="SMART" id="SM00342">
    <property type="entry name" value="HTH_ARAC"/>
    <property type="match status" value="1"/>
</dbReference>
<keyword evidence="6" id="KW-1185">Reference proteome</keyword>
<evidence type="ECO:0000256" key="1">
    <source>
        <dbReference type="ARBA" id="ARBA00023015"/>
    </source>
</evidence>
<dbReference type="EMBL" id="SMMX01000003">
    <property type="protein sequence ID" value="TDA22712.1"/>
    <property type="molecule type" value="Genomic_DNA"/>
</dbReference>
<evidence type="ECO:0000256" key="2">
    <source>
        <dbReference type="ARBA" id="ARBA00023125"/>
    </source>
</evidence>
<feature type="domain" description="HTH araC/xylS-type" evidence="4">
    <location>
        <begin position="194"/>
        <end position="291"/>
    </location>
</feature>
<evidence type="ECO:0000313" key="6">
    <source>
        <dbReference type="Proteomes" id="UP000295710"/>
    </source>
</evidence>
<sequence length="297" mass="34956">MQLKTRPDQMEIKEHGDYGFPVHVSEEAINRFDSNSFLWHWHPEIELTWIMKGQIEYHVNDTCYILTEGNGLFANSNVLHSGYMKDGQDCEYLSVTFSPRFIYGYENSSLHTKYVDFITANPDWPSLELSSETGWQRRILRQVQHIYDMSKMPPADYELQVHIALCSIWQHIYSYYSTVPADIRQTSEALERLKDILSYIHGHYNENISLEDIAHSVGICKSECCRFFKKHMHMTLFEYVLYYRIQQSLPLLKMGESVTRSASACGFANPCYYGKIFRRYMHCSPRQYRKARLDSTV</sequence>
<dbReference type="Pfam" id="PF02311">
    <property type="entry name" value="AraC_binding"/>
    <property type="match status" value="1"/>
</dbReference>
<dbReference type="Proteomes" id="UP000295710">
    <property type="component" value="Unassembled WGS sequence"/>
</dbReference>
<reference evidence="5 6" key="1">
    <citation type="journal article" date="2016" name="Nat. Microbiol.">
        <title>The Mouse Intestinal Bacterial Collection (miBC) provides host-specific insight into cultured diversity and functional potential of the gut microbiota.</title>
        <authorList>
            <person name="Lagkouvardos I."/>
            <person name="Pukall R."/>
            <person name="Abt B."/>
            <person name="Foesel B.U."/>
            <person name="Meier-Kolthoff J.P."/>
            <person name="Kumar N."/>
            <person name="Bresciani A."/>
            <person name="Martinez I."/>
            <person name="Just S."/>
            <person name="Ziegler C."/>
            <person name="Brugiroux S."/>
            <person name="Garzetti D."/>
            <person name="Wenning M."/>
            <person name="Bui T.P."/>
            <person name="Wang J."/>
            <person name="Hugenholtz F."/>
            <person name="Plugge C.M."/>
            <person name="Peterson D.A."/>
            <person name="Hornef M.W."/>
            <person name="Baines J.F."/>
            <person name="Smidt H."/>
            <person name="Walter J."/>
            <person name="Kristiansen K."/>
            <person name="Nielsen H.B."/>
            <person name="Haller D."/>
            <person name="Overmann J."/>
            <person name="Stecher B."/>
            <person name="Clavel T."/>
        </authorList>
    </citation>
    <scope>NUCLEOTIDE SEQUENCE [LARGE SCALE GENOMIC DNA]</scope>
    <source>
        <strain evidence="5 6">DSM 28560</strain>
    </source>
</reference>
<dbReference type="CDD" id="cd02208">
    <property type="entry name" value="cupin_RmlC-like"/>
    <property type="match status" value="1"/>
</dbReference>
<dbReference type="Gene3D" id="2.60.120.10">
    <property type="entry name" value="Jelly Rolls"/>
    <property type="match status" value="1"/>
</dbReference>
<dbReference type="GO" id="GO:0003700">
    <property type="term" value="F:DNA-binding transcription factor activity"/>
    <property type="evidence" value="ECO:0007669"/>
    <property type="project" value="InterPro"/>
</dbReference>
<accession>A0A4R4FG79</accession>
<dbReference type="Gene3D" id="1.10.10.60">
    <property type="entry name" value="Homeodomain-like"/>
    <property type="match status" value="2"/>
</dbReference>
<evidence type="ECO:0000313" key="5">
    <source>
        <dbReference type="EMBL" id="TDA22712.1"/>
    </source>
</evidence>
<evidence type="ECO:0000259" key="4">
    <source>
        <dbReference type="PROSITE" id="PS01124"/>
    </source>
</evidence>
<proteinExistence type="predicted"/>